<dbReference type="PROSITE" id="PS00770">
    <property type="entry name" value="AA_TRANSFER_CLASS_4"/>
    <property type="match status" value="1"/>
</dbReference>
<dbReference type="InterPro" id="IPR036038">
    <property type="entry name" value="Aminotransferase-like"/>
</dbReference>
<keyword evidence="3 5" id="KW-0663">Pyridoxal phosphate</keyword>
<protein>
    <submittedName>
        <fullName evidence="6">D-amino acid aminotransferase</fullName>
    </submittedName>
</protein>
<evidence type="ECO:0000256" key="1">
    <source>
        <dbReference type="ARBA" id="ARBA00001933"/>
    </source>
</evidence>
<evidence type="ECO:0000256" key="5">
    <source>
        <dbReference type="RuleBase" id="RU004516"/>
    </source>
</evidence>
<dbReference type="CDD" id="cd01558">
    <property type="entry name" value="D-AAT_like"/>
    <property type="match status" value="1"/>
</dbReference>
<organism evidence="6 7">
    <name type="scientific">Alteromonas aquimaris</name>
    <dbReference type="NCBI Taxonomy" id="2998417"/>
    <lineage>
        <taxon>Bacteria</taxon>
        <taxon>Pseudomonadati</taxon>
        <taxon>Pseudomonadota</taxon>
        <taxon>Gammaproteobacteria</taxon>
        <taxon>Alteromonadales</taxon>
        <taxon>Alteromonadaceae</taxon>
        <taxon>Alteromonas/Salinimonas group</taxon>
        <taxon>Alteromonas</taxon>
    </lineage>
</organism>
<evidence type="ECO:0000313" key="7">
    <source>
        <dbReference type="Proteomes" id="UP001142810"/>
    </source>
</evidence>
<name>A0ABT3P9B5_9ALTE</name>
<evidence type="ECO:0000256" key="4">
    <source>
        <dbReference type="RuleBase" id="RU004106"/>
    </source>
</evidence>
<dbReference type="Gene3D" id="3.30.470.10">
    <property type="match status" value="1"/>
</dbReference>
<dbReference type="InterPro" id="IPR043131">
    <property type="entry name" value="BCAT-like_N"/>
</dbReference>
<accession>A0ABT3P9B5</accession>
<sequence>MTTIAFLNHQYLPLSEAKISPMDRGFLFGDGIYEVIPSFGGRIVGFSAHMQRMENGLRALEIENPFDRESWQRVIQSLLDKNGAHLGPSIGVYLHVSRGMEMTRNHGYSENLTPTVFAFAFRIPPSQSAHPDEVKGLHVSLAKDLRWQRCHIKSTSLLGNVLHFQEAKRDGKHESILFNHQNEITEATTSNVFIVEQGIVRTPPLDNQLLPGITRKLLIESLINENIQVEEVTISTEKLMNADEIWLTSSSKEVAPVVSVDDNLIGDGKPGPLWRKALLAYDRYKFN</sequence>
<dbReference type="SUPFAM" id="SSF56752">
    <property type="entry name" value="D-aminoacid aminotransferase-like PLP-dependent enzymes"/>
    <property type="match status" value="1"/>
</dbReference>
<keyword evidence="6" id="KW-0032">Aminotransferase</keyword>
<evidence type="ECO:0000313" key="6">
    <source>
        <dbReference type="EMBL" id="MCW8108676.1"/>
    </source>
</evidence>
<comment type="cofactor">
    <cofactor evidence="1 5">
        <name>pyridoxal 5'-phosphate</name>
        <dbReference type="ChEBI" id="CHEBI:597326"/>
    </cofactor>
</comment>
<reference evidence="6" key="1">
    <citation type="submission" date="2022-11" db="EMBL/GenBank/DDBJ databases">
        <title>Alteromonas sp. nov., isolated from sea water of the Qingdao.</title>
        <authorList>
            <person name="Wang Q."/>
        </authorList>
    </citation>
    <scope>NUCLEOTIDE SEQUENCE</scope>
    <source>
        <strain evidence="6">ASW11-7</strain>
    </source>
</reference>
<dbReference type="PANTHER" id="PTHR42743:SF10">
    <property type="entry name" value="D-ALANINE AMINOTRANSFERASE"/>
    <property type="match status" value="1"/>
</dbReference>
<dbReference type="PANTHER" id="PTHR42743">
    <property type="entry name" value="AMINO-ACID AMINOTRANSFERASE"/>
    <property type="match status" value="1"/>
</dbReference>
<dbReference type="RefSeq" id="WP_265617425.1">
    <property type="nucleotide sequence ID" value="NZ_JAPFRD010000010.1"/>
</dbReference>
<dbReference type="EMBL" id="JAPFRD010000010">
    <property type="protein sequence ID" value="MCW8108676.1"/>
    <property type="molecule type" value="Genomic_DNA"/>
</dbReference>
<dbReference type="InterPro" id="IPR043132">
    <property type="entry name" value="BCAT-like_C"/>
</dbReference>
<comment type="caution">
    <text evidence="6">The sequence shown here is derived from an EMBL/GenBank/DDBJ whole genome shotgun (WGS) entry which is preliminary data.</text>
</comment>
<keyword evidence="7" id="KW-1185">Reference proteome</keyword>
<dbReference type="InterPro" id="IPR001544">
    <property type="entry name" value="Aminotrans_IV"/>
</dbReference>
<dbReference type="InterPro" id="IPR050571">
    <property type="entry name" value="Class-IV_PLP-Dep_Aminotrnsfr"/>
</dbReference>
<dbReference type="GO" id="GO:0008483">
    <property type="term" value="F:transaminase activity"/>
    <property type="evidence" value="ECO:0007669"/>
    <property type="project" value="UniProtKB-KW"/>
</dbReference>
<evidence type="ECO:0000256" key="3">
    <source>
        <dbReference type="ARBA" id="ARBA00022898"/>
    </source>
</evidence>
<comment type="similarity">
    <text evidence="2 4">Belongs to the class-IV pyridoxal-phosphate-dependent aminotransferase family.</text>
</comment>
<keyword evidence="6" id="KW-0808">Transferase</keyword>
<dbReference type="InterPro" id="IPR018300">
    <property type="entry name" value="Aminotrans_IV_CS"/>
</dbReference>
<evidence type="ECO:0000256" key="2">
    <source>
        <dbReference type="ARBA" id="ARBA00009320"/>
    </source>
</evidence>
<proteinExistence type="inferred from homology"/>
<dbReference type="Proteomes" id="UP001142810">
    <property type="component" value="Unassembled WGS sequence"/>
</dbReference>
<gene>
    <name evidence="6" type="ORF">OPS25_09225</name>
</gene>
<dbReference type="Pfam" id="PF01063">
    <property type="entry name" value="Aminotran_4"/>
    <property type="match status" value="1"/>
</dbReference>
<dbReference type="Gene3D" id="3.20.10.10">
    <property type="entry name" value="D-amino Acid Aminotransferase, subunit A, domain 2"/>
    <property type="match status" value="1"/>
</dbReference>